<dbReference type="AlphaFoldDB" id="A0A5A9ZUM5"/>
<comment type="caution">
    <text evidence="1">The sequence shown here is derived from an EMBL/GenBank/DDBJ whole genome shotgun (WGS) entry which is preliminary data.</text>
</comment>
<accession>A0A5A9ZUM5</accession>
<sequence length="108" mass="11718">MTVISVAFIATQAQGYPCVFETECFEDESCISADFRVEVDIADQAIMTEFGDLVIVAVKETGRLTTMFATGEGSEYMLSLTPRGARMTSHANDGPQVISYLGRCEGAF</sequence>
<keyword evidence="2" id="KW-1185">Reference proteome</keyword>
<dbReference type="Proteomes" id="UP000325291">
    <property type="component" value="Unassembled WGS sequence"/>
</dbReference>
<proteinExistence type="predicted"/>
<gene>
    <name evidence="1" type="ORF">FLO80_01610</name>
</gene>
<reference evidence="1 2" key="1">
    <citation type="submission" date="2019-07" db="EMBL/GenBank/DDBJ databases">
        <title>Aquicoccus porphyridii gen. nov., sp. nov., isolated from a small marine red alga, Porphyridium marinum.</title>
        <authorList>
            <person name="Liu L."/>
        </authorList>
    </citation>
    <scope>NUCLEOTIDE SEQUENCE [LARGE SCALE GENOMIC DNA]</scope>
    <source>
        <strain evidence="1 2">L1 8-17</strain>
    </source>
</reference>
<dbReference type="RefSeq" id="WP_111362078.1">
    <property type="nucleotide sequence ID" value="NZ_VINQ01000001.1"/>
</dbReference>
<protein>
    <submittedName>
        <fullName evidence="1">Uncharacterized protein</fullName>
    </submittedName>
</protein>
<evidence type="ECO:0000313" key="1">
    <source>
        <dbReference type="EMBL" id="KAA0920900.1"/>
    </source>
</evidence>
<evidence type="ECO:0000313" key="2">
    <source>
        <dbReference type="Proteomes" id="UP000325291"/>
    </source>
</evidence>
<organism evidence="1 2">
    <name type="scientific">Aquicoccus porphyridii</name>
    <dbReference type="NCBI Taxonomy" id="1852029"/>
    <lineage>
        <taxon>Bacteria</taxon>
        <taxon>Pseudomonadati</taxon>
        <taxon>Pseudomonadota</taxon>
        <taxon>Alphaproteobacteria</taxon>
        <taxon>Rhodobacterales</taxon>
        <taxon>Paracoccaceae</taxon>
        <taxon>Aquicoccus</taxon>
    </lineage>
</organism>
<name>A0A5A9ZUM5_9RHOB</name>
<dbReference type="EMBL" id="VINQ01000001">
    <property type="protein sequence ID" value="KAA0920900.1"/>
    <property type="molecule type" value="Genomic_DNA"/>
</dbReference>